<protein>
    <submittedName>
        <fullName evidence="1">Uncharacterized protein</fullName>
    </submittedName>
</protein>
<proteinExistence type="predicted"/>
<dbReference type="EMBL" id="BLQM01000141">
    <property type="protein sequence ID" value="GMH68613.1"/>
    <property type="molecule type" value="Genomic_DNA"/>
</dbReference>
<accession>A0A9W7E7S4</accession>
<comment type="caution">
    <text evidence="1">The sequence shown here is derived from an EMBL/GenBank/DDBJ whole genome shotgun (WGS) entry which is preliminary data.</text>
</comment>
<organism evidence="1 2">
    <name type="scientific">Triparma laevis f. inornata</name>
    <dbReference type="NCBI Taxonomy" id="1714386"/>
    <lineage>
        <taxon>Eukaryota</taxon>
        <taxon>Sar</taxon>
        <taxon>Stramenopiles</taxon>
        <taxon>Ochrophyta</taxon>
        <taxon>Bolidophyceae</taxon>
        <taxon>Parmales</taxon>
        <taxon>Triparmaceae</taxon>
        <taxon>Triparma</taxon>
    </lineage>
</organism>
<name>A0A9W7E7S4_9STRA</name>
<reference evidence="2" key="1">
    <citation type="journal article" date="2023" name="Commun. Biol.">
        <title>Genome analysis of Parmales, the sister group of diatoms, reveals the evolutionary specialization of diatoms from phago-mixotrophs to photoautotrophs.</title>
        <authorList>
            <person name="Ban H."/>
            <person name="Sato S."/>
            <person name="Yoshikawa S."/>
            <person name="Yamada K."/>
            <person name="Nakamura Y."/>
            <person name="Ichinomiya M."/>
            <person name="Sato N."/>
            <person name="Blanc-Mathieu R."/>
            <person name="Endo H."/>
            <person name="Kuwata A."/>
            <person name="Ogata H."/>
        </authorList>
    </citation>
    <scope>NUCLEOTIDE SEQUENCE [LARGE SCALE GENOMIC DNA]</scope>
</reference>
<dbReference type="AlphaFoldDB" id="A0A9W7E7S4"/>
<sequence>MGKKDYYDSDDLNVVVSKIPHRVEDVELNKNPTVDPVTGYEGTNCATVSASCPSGYTGTPPDCVRIIRDVGNHSDLYDAISNGYGDISGNNIVSSGAVVSVAQGTYTGAPFYSSSIVYFLSG</sequence>
<gene>
    <name evidence="1" type="ORF">TL16_g04972</name>
</gene>
<dbReference type="Proteomes" id="UP001162640">
    <property type="component" value="Unassembled WGS sequence"/>
</dbReference>
<evidence type="ECO:0000313" key="2">
    <source>
        <dbReference type="Proteomes" id="UP001162640"/>
    </source>
</evidence>
<evidence type="ECO:0000313" key="1">
    <source>
        <dbReference type="EMBL" id="GMH68613.1"/>
    </source>
</evidence>